<dbReference type="Proteomes" id="UP000501830">
    <property type="component" value="Chromosome"/>
</dbReference>
<reference evidence="1 2" key="1">
    <citation type="journal article" date="2017" name="Int. J. Syst. Evol. Microbiol.">
        <title>Jeotgalibaca porci sp. nov. and Jeotgalibaca arthritidis sp. nov., isolated from pigs, and emended description of the genus Jeotgalibaca.</title>
        <authorList>
            <person name="Zamora L."/>
            <person name="Perez-Sancho M."/>
            <person name="Dominguez L."/>
            <person name="Fernandez-Garayzabal J.F."/>
            <person name="Vela A.I."/>
        </authorList>
    </citation>
    <scope>NUCLEOTIDE SEQUENCE [LARGE SCALE GENOMIC DNA]</scope>
    <source>
        <strain evidence="1 2">CCUG 69148</strain>
    </source>
</reference>
<dbReference type="InterPro" id="IPR015867">
    <property type="entry name" value="N-reg_PII/ATP_PRibTrfase_C"/>
</dbReference>
<proteinExistence type="predicted"/>
<dbReference type="Gene3D" id="3.30.70.120">
    <property type="match status" value="2"/>
</dbReference>
<dbReference type="SUPFAM" id="SSF54913">
    <property type="entry name" value="GlnB-like"/>
    <property type="match status" value="2"/>
</dbReference>
<keyword evidence="2" id="KW-1185">Reference proteome</keyword>
<protein>
    <submittedName>
        <fullName evidence="1">P-II family nitrogen regulator</fullName>
    </submittedName>
</protein>
<evidence type="ECO:0000313" key="2">
    <source>
        <dbReference type="Proteomes" id="UP000501830"/>
    </source>
</evidence>
<dbReference type="KEGG" id="jpo:G7058_01135"/>
<evidence type="ECO:0000313" key="1">
    <source>
        <dbReference type="EMBL" id="QIK50789.1"/>
    </source>
</evidence>
<sequence>MLDAFNTKFSFEKRNTGIIFSVSLSSCLGITHKAPPHTDLPAENKSGIVGIFTVVDKGMGEEIIAISNEDACFGGTIMPAHGSADHSHKIFTLSVQAEKETVLMLVPAGKVASVRNKLMDNHNFKKANSGIFFTFDVNAFYGLAKNTSDGTEVKSEETGPQYDAIWAVVPSGKDVAVIESAEKGGSTGGTIFHARGSHVVENGFFLSALEPEKELVMLIAKREDAEAISHSINEDLRLDNPGTGVLFVFPIGNPTGLFVK</sequence>
<accession>A0A6G7WF05</accession>
<dbReference type="EMBL" id="CP049889">
    <property type="protein sequence ID" value="QIK50789.1"/>
    <property type="molecule type" value="Genomic_DNA"/>
</dbReference>
<organism evidence="1 2">
    <name type="scientific">Jeotgalibaca porci</name>
    <dbReference type="NCBI Taxonomy" id="1868793"/>
    <lineage>
        <taxon>Bacteria</taxon>
        <taxon>Bacillati</taxon>
        <taxon>Bacillota</taxon>
        <taxon>Bacilli</taxon>
        <taxon>Lactobacillales</taxon>
        <taxon>Carnobacteriaceae</taxon>
        <taxon>Jeotgalibaca</taxon>
    </lineage>
</organism>
<gene>
    <name evidence="1" type="ORF">G7058_01135</name>
</gene>
<dbReference type="AlphaFoldDB" id="A0A6G7WF05"/>
<dbReference type="RefSeq" id="WP_166061827.1">
    <property type="nucleotide sequence ID" value="NZ_CP049889.1"/>
</dbReference>
<name>A0A6G7WF05_9LACT</name>
<dbReference type="InterPro" id="IPR011322">
    <property type="entry name" value="N-reg_PII-like_a/b"/>
</dbReference>
<dbReference type="GeneID" id="94551860"/>